<feature type="compositionally biased region" description="Basic and acidic residues" evidence="1">
    <location>
        <begin position="350"/>
        <end position="370"/>
    </location>
</feature>
<name>A0A6C0IT85_9ZZZZ</name>
<reference evidence="3" key="1">
    <citation type="journal article" date="2020" name="Nature">
        <title>Giant virus diversity and host interactions through global metagenomics.</title>
        <authorList>
            <person name="Schulz F."/>
            <person name="Roux S."/>
            <person name="Paez-Espino D."/>
            <person name="Jungbluth S."/>
            <person name="Walsh D.A."/>
            <person name="Denef V.J."/>
            <person name="McMahon K.D."/>
            <person name="Konstantinidis K.T."/>
            <person name="Eloe-Fadrosh E.A."/>
            <person name="Kyrpides N.C."/>
            <person name="Woyke T."/>
        </authorList>
    </citation>
    <scope>NUCLEOTIDE SEQUENCE</scope>
    <source>
        <strain evidence="3">GVMAG-M-3300024261-37</strain>
    </source>
</reference>
<evidence type="ECO:0000256" key="1">
    <source>
        <dbReference type="SAM" id="MobiDB-lite"/>
    </source>
</evidence>
<evidence type="ECO:0000313" key="3">
    <source>
        <dbReference type="EMBL" id="QHT95037.1"/>
    </source>
</evidence>
<keyword evidence="2" id="KW-0812">Transmembrane</keyword>
<feature type="transmembrane region" description="Helical" evidence="2">
    <location>
        <begin position="155"/>
        <end position="177"/>
    </location>
</feature>
<keyword evidence="2" id="KW-0472">Membrane</keyword>
<proteinExistence type="predicted"/>
<feature type="compositionally biased region" description="Low complexity" evidence="1">
    <location>
        <begin position="374"/>
        <end position="386"/>
    </location>
</feature>
<evidence type="ECO:0000256" key="2">
    <source>
        <dbReference type="SAM" id="Phobius"/>
    </source>
</evidence>
<dbReference type="AlphaFoldDB" id="A0A6C0IT85"/>
<feature type="region of interest" description="Disordered" evidence="1">
    <location>
        <begin position="451"/>
        <end position="472"/>
    </location>
</feature>
<dbReference type="EMBL" id="MN740233">
    <property type="protein sequence ID" value="QHT95037.1"/>
    <property type="molecule type" value="Genomic_DNA"/>
</dbReference>
<protein>
    <submittedName>
        <fullName evidence="3">Uncharacterized protein</fullName>
    </submittedName>
</protein>
<feature type="region of interest" description="Disordered" evidence="1">
    <location>
        <begin position="350"/>
        <end position="406"/>
    </location>
</feature>
<sequence length="472" mass="54738">MTKDLINKIEEYTNYIDKIPKKDQETFKNLYETLINVLKKTNSMSGGAPRKCQRCILDQDGKCIVCKKKPGQRARRSSSRRRLNTKLGKMGKRIGATESLIQGAQQLAEDLDESVPGDSEGLYQLAQRIFGQATNELRQSSNFQNKDRELWFYNLYLYVIIPFSCLLCTSVQGYLWYDFISTFIWIIEENTAAVEYQSGVEAHRTEALSQESISHAFRTGVENFRLANAAEQQQQRITWLQTIRNYLPGATDTQIATIEAETVAPPPAPETSSRSFRQWGHEVTHSMKNWFINKNHDVQNNFVVQLMAQFGHLARSTGNFIYIFPLVSSIYVIKKHIDWARRVMKEHPTYIEIGDPPRKGPRKDPRDPKGDGSGSSTGSSTIITTGGKRRRRTRKKRGGDKWESARKQEKKKYCKKYYKGKYGINKKRCKKDPMCKYVDMGSGGEWCYTKKKKYKKKKRKTRRKKRKTKRRR</sequence>
<organism evidence="3">
    <name type="scientific">viral metagenome</name>
    <dbReference type="NCBI Taxonomy" id="1070528"/>
    <lineage>
        <taxon>unclassified sequences</taxon>
        <taxon>metagenomes</taxon>
        <taxon>organismal metagenomes</taxon>
    </lineage>
</organism>
<feature type="compositionally biased region" description="Basic residues" evidence="1">
    <location>
        <begin position="387"/>
        <end position="398"/>
    </location>
</feature>
<keyword evidence="2" id="KW-1133">Transmembrane helix</keyword>
<accession>A0A6C0IT85</accession>